<evidence type="ECO:0000256" key="1">
    <source>
        <dbReference type="SAM" id="SignalP"/>
    </source>
</evidence>
<name>A0ABZ0FXU0_9BACT</name>
<dbReference type="EMBL" id="CP043839">
    <property type="protein sequence ID" value="WOF13297.1"/>
    <property type="molecule type" value="Genomic_DNA"/>
</dbReference>
<dbReference type="InterPro" id="IPR032299">
    <property type="entry name" value="DUF4843"/>
</dbReference>
<dbReference type="Proteomes" id="UP001302374">
    <property type="component" value="Chromosome"/>
</dbReference>
<feature type="signal peptide" evidence="1">
    <location>
        <begin position="1"/>
        <end position="24"/>
    </location>
</feature>
<keyword evidence="3" id="KW-1185">Reference proteome</keyword>
<sequence length="262" mass="30769">MNVMKRYRLFILLVVVLSSFLGSCDEQDVIRYENDPRIYFYKGIVYDNVARTSYTQSDSVKRSFFVLPDTQMWDTVWVDIRTMGFPTDYERPMKIVQTNVGEPFAAVEGKHYIGFDDERVKEQVSIAAGQVKRMLPVIFYRDPSLEKDSVRLEIEIQSNEYFSVGMDTLSHFMVEMTAKPSKPRLWNSVFSYIFGDWGAKKMWFIMRYVGFTDFENRISDYAYQTYLRGRAAEALAEYNADERNEDRPLREADGTLVKFLDK</sequence>
<organism evidence="2 3">
    <name type="scientific">Butyricimonas paravirosa</name>
    <dbReference type="NCBI Taxonomy" id="1472417"/>
    <lineage>
        <taxon>Bacteria</taxon>
        <taxon>Pseudomonadati</taxon>
        <taxon>Bacteroidota</taxon>
        <taxon>Bacteroidia</taxon>
        <taxon>Bacteroidales</taxon>
        <taxon>Odoribacteraceae</taxon>
        <taxon>Butyricimonas</taxon>
    </lineage>
</organism>
<evidence type="ECO:0000313" key="3">
    <source>
        <dbReference type="Proteomes" id="UP001302374"/>
    </source>
</evidence>
<accession>A0ABZ0FXU0</accession>
<dbReference type="PROSITE" id="PS51257">
    <property type="entry name" value="PROKAR_LIPOPROTEIN"/>
    <property type="match status" value="1"/>
</dbReference>
<feature type="chain" id="PRO_5045308643" evidence="1">
    <location>
        <begin position="25"/>
        <end position="262"/>
    </location>
</feature>
<gene>
    <name evidence="2" type="ORF">F1644_13955</name>
</gene>
<protein>
    <submittedName>
        <fullName evidence="2">DUF4843 domain-containing protein</fullName>
    </submittedName>
</protein>
<keyword evidence="1" id="KW-0732">Signal</keyword>
<proteinExistence type="predicted"/>
<dbReference type="Pfam" id="PF16132">
    <property type="entry name" value="DUF4843"/>
    <property type="match status" value="1"/>
</dbReference>
<reference evidence="2 3" key="1">
    <citation type="submission" date="2019-09" db="EMBL/GenBank/DDBJ databases">
        <title>Butyricimonas paravirosa DSM 105722 (=214-4 = JCM 18677 = CCUG 65563).</title>
        <authorList>
            <person name="Le Roy T."/>
            <person name="Cani P.D."/>
        </authorList>
    </citation>
    <scope>NUCLEOTIDE SEQUENCE [LARGE SCALE GENOMIC DNA]</scope>
    <source>
        <strain evidence="2 3">DSM 105722</strain>
    </source>
</reference>
<evidence type="ECO:0000313" key="2">
    <source>
        <dbReference type="EMBL" id="WOF13297.1"/>
    </source>
</evidence>